<keyword evidence="2" id="KW-1185">Reference proteome</keyword>
<sequence length="202" mass="22042">MEPVSVTALSFTEYAMSGQRGRINIVSEQRSIYLAVDQWVCGFYNPVRAAMRRAANSTDPAAELDAALDGATRSGQLRAFGEIRDGFLPWLRSTRATGVAMPSAVWRSGDLELRVRPQLGLRFPDGSVSAVLVHCKEQEMTQEAANVGLRVVQQALPGLGALVLDARRGRAFRLSRRTNLAKLDALIAAEAAGYVVHWRMSA</sequence>
<reference evidence="1" key="1">
    <citation type="submission" date="2017-09" db="EMBL/GenBank/DDBJ databases">
        <title>Complete Genome Sequence of ansamitocin-producing Bacterium Actinosynnema pretiosum X47.</title>
        <authorList>
            <person name="Cao G."/>
            <person name="Zong G."/>
            <person name="Zhong C."/>
            <person name="Fu J."/>
        </authorList>
    </citation>
    <scope>NUCLEOTIDE SEQUENCE [LARGE SCALE GENOMIC DNA]</scope>
    <source>
        <strain evidence="1">X47</strain>
    </source>
</reference>
<dbReference type="AlphaFoldDB" id="A0A290Z1B7"/>
<organism evidence="1 2">
    <name type="scientific">Actinosynnema pretiosum</name>
    <dbReference type="NCBI Taxonomy" id="42197"/>
    <lineage>
        <taxon>Bacteria</taxon>
        <taxon>Bacillati</taxon>
        <taxon>Actinomycetota</taxon>
        <taxon>Actinomycetes</taxon>
        <taxon>Pseudonocardiales</taxon>
        <taxon>Pseudonocardiaceae</taxon>
        <taxon>Actinosynnema</taxon>
    </lineage>
</organism>
<dbReference type="Proteomes" id="UP000218505">
    <property type="component" value="Chromosome"/>
</dbReference>
<evidence type="ECO:0000313" key="1">
    <source>
        <dbReference type="EMBL" id="ATE52807.1"/>
    </source>
</evidence>
<proteinExistence type="predicted"/>
<dbReference type="EMBL" id="CP023445">
    <property type="protein sequence ID" value="ATE52807.1"/>
    <property type="molecule type" value="Genomic_DNA"/>
</dbReference>
<protein>
    <submittedName>
        <fullName evidence="1">Uncharacterized protein</fullName>
    </submittedName>
</protein>
<evidence type="ECO:0000313" key="2">
    <source>
        <dbReference type="Proteomes" id="UP000218505"/>
    </source>
</evidence>
<gene>
    <name evidence="1" type="ORF">CNX65_05520</name>
</gene>
<accession>A0A290Z1B7</accession>
<dbReference type="RefSeq" id="WP_096491794.1">
    <property type="nucleotide sequence ID" value="NZ_CP023445.1"/>
</dbReference>
<dbReference type="KEGG" id="apre:CNX65_05520"/>
<name>A0A290Z1B7_9PSEU</name>